<reference evidence="2" key="1">
    <citation type="submission" date="2020-12" db="EMBL/GenBank/DDBJ databases">
        <title>Geomonas sp. Red875, isolated from river sediment.</title>
        <authorList>
            <person name="Xu Z."/>
            <person name="Zhang Z."/>
            <person name="Masuda Y."/>
            <person name="Itoh H."/>
            <person name="Senoo K."/>
        </authorList>
    </citation>
    <scope>NUCLEOTIDE SEQUENCE</scope>
    <source>
        <strain evidence="2">Red875</strain>
    </source>
</reference>
<dbReference type="SUPFAM" id="SSF52833">
    <property type="entry name" value="Thioredoxin-like"/>
    <property type="match status" value="1"/>
</dbReference>
<name>A0A8J7SCK0_9BACT</name>
<dbReference type="GO" id="GO:0016209">
    <property type="term" value="F:antioxidant activity"/>
    <property type="evidence" value="ECO:0007669"/>
    <property type="project" value="InterPro"/>
</dbReference>
<evidence type="ECO:0000313" key="2">
    <source>
        <dbReference type="EMBL" id="MBJ6727229.1"/>
    </source>
</evidence>
<sequence length="186" mass="20783">MTVQIPKFRWLAWALVFGALFIAAALVSGCDQKAGVRIGDTAPGISDTDINGEVVSLKELRGKVVVLYFWANSCCGKSLIQTEPVYRRHRAEVALVAINGMDHREDVVKFAHQNGLTFTLLTDEHAMLMKQYQVLAFPTVFILDRNGIVRERILGDAGPAKLEKLIRRQLEAPLKAGESYDKLHHR</sequence>
<dbReference type="PANTHER" id="PTHR42852">
    <property type="entry name" value="THIOL:DISULFIDE INTERCHANGE PROTEIN DSBE"/>
    <property type="match status" value="1"/>
</dbReference>
<dbReference type="RefSeq" id="WP_199386141.1">
    <property type="nucleotide sequence ID" value="NZ_JAEMHM010000021.1"/>
</dbReference>
<dbReference type="CDD" id="cd02966">
    <property type="entry name" value="TlpA_like_family"/>
    <property type="match status" value="1"/>
</dbReference>
<dbReference type="PANTHER" id="PTHR42852:SF13">
    <property type="entry name" value="PROTEIN DIPZ"/>
    <property type="match status" value="1"/>
</dbReference>
<dbReference type="InterPro" id="IPR050553">
    <property type="entry name" value="Thioredoxin_ResA/DsbE_sf"/>
</dbReference>
<protein>
    <submittedName>
        <fullName evidence="2">TlpA family protein disulfide reductase</fullName>
    </submittedName>
</protein>
<evidence type="ECO:0000313" key="3">
    <source>
        <dbReference type="Proteomes" id="UP000636888"/>
    </source>
</evidence>
<gene>
    <name evidence="2" type="ORF">JFN93_21165</name>
</gene>
<dbReference type="InterPro" id="IPR000866">
    <property type="entry name" value="AhpC/TSA"/>
</dbReference>
<dbReference type="InterPro" id="IPR036249">
    <property type="entry name" value="Thioredoxin-like_sf"/>
</dbReference>
<dbReference type="PROSITE" id="PS51257">
    <property type="entry name" value="PROKAR_LIPOPROTEIN"/>
    <property type="match status" value="1"/>
</dbReference>
<comment type="caution">
    <text evidence="2">The sequence shown here is derived from an EMBL/GenBank/DDBJ whole genome shotgun (WGS) entry which is preliminary data.</text>
</comment>
<accession>A0A8J7SCK0</accession>
<dbReference type="EMBL" id="JAEMHM010000021">
    <property type="protein sequence ID" value="MBJ6727229.1"/>
    <property type="molecule type" value="Genomic_DNA"/>
</dbReference>
<feature type="domain" description="Thioredoxin" evidence="1">
    <location>
        <begin position="36"/>
        <end position="175"/>
    </location>
</feature>
<keyword evidence="3" id="KW-1185">Reference proteome</keyword>
<dbReference type="InterPro" id="IPR013766">
    <property type="entry name" value="Thioredoxin_domain"/>
</dbReference>
<dbReference type="PROSITE" id="PS51352">
    <property type="entry name" value="THIOREDOXIN_2"/>
    <property type="match status" value="1"/>
</dbReference>
<dbReference type="Pfam" id="PF00578">
    <property type="entry name" value="AhpC-TSA"/>
    <property type="match status" value="1"/>
</dbReference>
<dbReference type="Gene3D" id="3.40.30.10">
    <property type="entry name" value="Glutaredoxin"/>
    <property type="match status" value="1"/>
</dbReference>
<dbReference type="GO" id="GO:0016491">
    <property type="term" value="F:oxidoreductase activity"/>
    <property type="evidence" value="ECO:0007669"/>
    <property type="project" value="InterPro"/>
</dbReference>
<organism evidence="2 3">
    <name type="scientific">Geomesophilobacter sediminis</name>
    <dbReference type="NCBI Taxonomy" id="2798584"/>
    <lineage>
        <taxon>Bacteria</taxon>
        <taxon>Pseudomonadati</taxon>
        <taxon>Thermodesulfobacteriota</taxon>
        <taxon>Desulfuromonadia</taxon>
        <taxon>Geobacterales</taxon>
        <taxon>Geobacteraceae</taxon>
        <taxon>Geomesophilobacter</taxon>
    </lineage>
</organism>
<dbReference type="Proteomes" id="UP000636888">
    <property type="component" value="Unassembled WGS sequence"/>
</dbReference>
<dbReference type="AlphaFoldDB" id="A0A8J7SCK0"/>
<proteinExistence type="predicted"/>
<evidence type="ECO:0000259" key="1">
    <source>
        <dbReference type="PROSITE" id="PS51352"/>
    </source>
</evidence>